<keyword evidence="9" id="KW-1185">Reference proteome</keyword>
<evidence type="ECO:0000256" key="2">
    <source>
        <dbReference type="ARBA" id="ARBA00022771"/>
    </source>
</evidence>
<protein>
    <recommendedName>
        <fullName evidence="10">Ubiquitin-like domain-containing protein</fullName>
    </recommendedName>
</protein>
<dbReference type="Gene3D" id="4.10.1110.10">
    <property type="entry name" value="AN1-like Zinc finger"/>
    <property type="match status" value="1"/>
</dbReference>
<evidence type="ECO:0000256" key="4">
    <source>
        <dbReference type="PROSITE-ProRule" id="PRU00449"/>
    </source>
</evidence>
<dbReference type="InterPro" id="IPR000626">
    <property type="entry name" value="Ubiquitin-like_dom"/>
</dbReference>
<feature type="region of interest" description="Disordered" evidence="5">
    <location>
        <begin position="379"/>
        <end position="420"/>
    </location>
</feature>
<feature type="region of interest" description="Disordered" evidence="5">
    <location>
        <begin position="190"/>
        <end position="216"/>
    </location>
</feature>
<evidence type="ECO:0000256" key="5">
    <source>
        <dbReference type="SAM" id="MobiDB-lite"/>
    </source>
</evidence>
<name>A0A3D8QMI0_9HELO</name>
<dbReference type="InterPro" id="IPR019956">
    <property type="entry name" value="Ubiquitin_dom"/>
</dbReference>
<evidence type="ECO:0000256" key="3">
    <source>
        <dbReference type="ARBA" id="ARBA00022833"/>
    </source>
</evidence>
<proteinExistence type="predicted"/>
<dbReference type="EMBL" id="PDLN01000017">
    <property type="protein sequence ID" value="RDW62850.1"/>
    <property type="molecule type" value="Genomic_DNA"/>
</dbReference>
<evidence type="ECO:0000259" key="6">
    <source>
        <dbReference type="PROSITE" id="PS50053"/>
    </source>
</evidence>
<dbReference type="PROSITE" id="PS51039">
    <property type="entry name" value="ZF_AN1"/>
    <property type="match status" value="1"/>
</dbReference>
<dbReference type="Proteomes" id="UP000256328">
    <property type="component" value="Unassembled WGS sequence"/>
</dbReference>
<dbReference type="InterPro" id="IPR000058">
    <property type="entry name" value="Znf_AN1"/>
</dbReference>
<dbReference type="PRINTS" id="PR00348">
    <property type="entry name" value="UBIQUITIN"/>
</dbReference>
<dbReference type="OrthoDB" id="428577at2759"/>
<evidence type="ECO:0008006" key="10">
    <source>
        <dbReference type="Google" id="ProtNLM"/>
    </source>
</evidence>
<dbReference type="Pfam" id="PF00240">
    <property type="entry name" value="ubiquitin"/>
    <property type="match status" value="1"/>
</dbReference>
<keyword evidence="3" id="KW-0862">Zinc</keyword>
<keyword evidence="1" id="KW-0479">Metal-binding</keyword>
<feature type="domain" description="AN1-type" evidence="7">
    <location>
        <begin position="532"/>
        <end position="581"/>
    </location>
</feature>
<feature type="domain" description="Ubiquitin-like" evidence="6">
    <location>
        <begin position="425"/>
        <end position="530"/>
    </location>
</feature>
<keyword evidence="2 4" id="KW-0863">Zinc-finger</keyword>
<dbReference type="InterPro" id="IPR035896">
    <property type="entry name" value="AN1-like_Znf"/>
</dbReference>
<comment type="caution">
    <text evidence="8">The sequence shown here is derived from an EMBL/GenBank/DDBJ whole genome shotgun (WGS) entry which is preliminary data.</text>
</comment>
<dbReference type="PROSITE" id="PS50053">
    <property type="entry name" value="UBIQUITIN_2"/>
    <property type="match status" value="1"/>
</dbReference>
<organism evidence="8 9">
    <name type="scientific">Coleophoma crateriformis</name>
    <dbReference type="NCBI Taxonomy" id="565419"/>
    <lineage>
        <taxon>Eukaryota</taxon>
        <taxon>Fungi</taxon>
        <taxon>Dikarya</taxon>
        <taxon>Ascomycota</taxon>
        <taxon>Pezizomycotina</taxon>
        <taxon>Leotiomycetes</taxon>
        <taxon>Helotiales</taxon>
        <taxon>Dermateaceae</taxon>
        <taxon>Coleophoma</taxon>
    </lineage>
</organism>
<dbReference type="AlphaFoldDB" id="A0A3D8QMI0"/>
<gene>
    <name evidence="8" type="ORF">BP5796_11152</name>
</gene>
<reference evidence="8 9" key="1">
    <citation type="journal article" date="2018" name="IMA Fungus">
        <title>IMA Genome-F 9: Draft genome sequence of Annulohypoxylon stygium, Aspergillus mulundensis, Berkeleyomyces basicola (syn. Thielaviopsis basicola), Ceratocystis smalleyi, two Cercospora beticola strains, Coleophoma cylindrospora, Fusarium fracticaudum, Phialophora cf. hyalina, and Morchella septimelata.</title>
        <authorList>
            <person name="Wingfield B.D."/>
            <person name="Bills G.F."/>
            <person name="Dong Y."/>
            <person name="Huang W."/>
            <person name="Nel W.J."/>
            <person name="Swalarsk-Parry B.S."/>
            <person name="Vaghefi N."/>
            <person name="Wilken P.M."/>
            <person name="An Z."/>
            <person name="de Beer Z.W."/>
            <person name="De Vos L."/>
            <person name="Chen L."/>
            <person name="Duong T.A."/>
            <person name="Gao Y."/>
            <person name="Hammerbacher A."/>
            <person name="Kikkert J.R."/>
            <person name="Li Y."/>
            <person name="Li H."/>
            <person name="Li K."/>
            <person name="Li Q."/>
            <person name="Liu X."/>
            <person name="Ma X."/>
            <person name="Naidoo K."/>
            <person name="Pethybridge S.J."/>
            <person name="Sun J."/>
            <person name="Steenkamp E.T."/>
            <person name="van der Nest M.A."/>
            <person name="van Wyk S."/>
            <person name="Wingfield M.J."/>
            <person name="Xiong C."/>
            <person name="Yue Q."/>
            <person name="Zhang X."/>
        </authorList>
    </citation>
    <scope>NUCLEOTIDE SEQUENCE [LARGE SCALE GENOMIC DNA]</scope>
    <source>
        <strain evidence="8 9">BP5796</strain>
    </source>
</reference>
<evidence type="ECO:0000313" key="9">
    <source>
        <dbReference type="Proteomes" id="UP000256328"/>
    </source>
</evidence>
<dbReference type="Gene3D" id="3.10.20.90">
    <property type="entry name" value="Phosphatidylinositol 3-kinase Catalytic Subunit, Chain A, domain 1"/>
    <property type="match status" value="1"/>
</dbReference>
<dbReference type="GO" id="GO:0008270">
    <property type="term" value="F:zinc ion binding"/>
    <property type="evidence" value="ECO:0007669"/>
    <property type="project" value="UniProtKB-KW"/>
</dbReference>
<accession>A0A3D8QMI0</accession>
<dbReference type="SMART" id="SM00154">
    <property type="entry name" value="ZnF_AN1"/>
    <property type="match status" value="1"/>
</dbReference>
<dbReference type="InterPro" id="IPR029071">
    <property type="entry name" value="Ubiquitin-like_domsf"/>
</dbReference>
<sequence length="602" mass="66129">MRNGKESSSTKPSGSLDDVPRWICFGACPAPPNPQDGRSFFAARRPCPKRAFLCEVPVAGSPRYRLLDADKEYDYSSRERKLAAWGKAGGKVAVGRMRVALFVLRLRVGAWTTNMEGWCGCDGLSQVRRMRRRAHNTQHRKHDPDASPELAYEDRWTPVPDRILSSASPPSATTIARTWQPLVLSLPPKELGRSRPAQPSPVQCSANPVEVPGPAASNANAERCDCRLPANADADAEAEAEAETDAVSFTSIGPLRSSFVVRRFAAVILDPRRLVPSSRRRSGRGRLSIRAWLSPDAVVPAMELVSPVAEPRQAGVRPFCFPFSFPVLVIPPSSSSTPPLTYVFLDRCISTPTQPRHRLLHARHSCQRRHRIASVRSHPPYLISHDSPPTPITTTIPIRSPLSTMSTSSTPSSSRSASPEFTSTMQIFVKNVSGSSKFHRASGFGTPKPKHDPPTSPDGMLTARAAIPMTVPSDLSIQNLKTLLSVRTHLPESDLRLVYAGKHLSPSSTLEENHIARDSTLHLALPLRGGMPPKKIRCTYKDCREGAQRIIGDCGFCNGHYCGKHRLLEDHKCDGLEDCKKQSHDRNAAQLNAERTHVIKGI</sequence>
<dbReference type="SUPFAM" id="SSF54236">
    <property type="entry name" value="Ubiquitin-like"/>
    <property type="match status" value="1"/>
</dbReference>
<feature type="compositionally biased region" description="Low complexity" evidence="5">
    <location>
        <begin position="392"/>
        <end position="420"/>
    </location>
</feature>
<dbReference type="SMART" id="SM00213">
    <property type="entry name" value="UBQ"/>
    <property type="match status" value="1"/>
</dbReference>
<evidence type="ECO:0000259" key="7">
    <source>
        <dbReference type="PROSITE" id="PS51039"/>
    </source>
</evidence>
<dbReference type="SUPFAM" id="SSF118310">
    <property type="entry name" value="AN1-like Zinc finger"/>
    <property type="match status" value="1"/>
</dbReference>
<evidence type="ECO:0000313" key="8">
    <source>
        <dbReference type="EMBL" id="RDW62850.1"/>
    </source>
</evidence>
<dbReference type="Pfam" id="PF01428">
    <property type="entry name" value="zf-AN1"/>
    <property type="match status" value="1"/>
</dbReference>
<evidence type="ECO:0000256" key="1">
    <source>
        <dbReference type="ARBA" id="ARBA00022723"/>
    </source>
</evidence>